<dbReference type="InterPro" id="IPR016024">
    <property type="entry name" value="ARM-type_fold"/>
</dbReference>
<evidence type="ECO:0000256" key="2">
    <source>
        <dbReference type="SAM" id="MobiDB-lite"/>
    </source>
</evidence>
<dbReference type="InterPro" id="IPR038905">
    <property type="entry name" value="ARMC2"/>
</dbReference>
<feature type="compositionally biased region" description="Basic and acidic residues" evidence="2">
    <location>
        <begin position="48"/>
        <end position="70"/>
    </location>
</feature>
<accession>A0AAD9N2P2</accession>
<feature type="compositionally biased region" description="Basic and acidic residues" evidence="2">
    <location>
        <begin position="175"/>
        <end position="201"/>
    </location>
</feature>
<dbReference type="AlphaFoldDB" id="A0AAD9N2P2"/>
<evidence type="ECO:0000256" key="1">
    <source>
        <dbReference type="PROSITE-ProRule" id="PRU00259"/>
    </source>
</evidence>
<keyword evidence="4" id="KW-1185">Reference proteome</keyword>
<name>A0AAD9N2P2_9ANNE</name>
<reference evidence="3" key="1">
    <citation type="journal article" date="2023" name="Mol. Biol. Evol.">
        <title>Third-Generation Sequencing Reveals the Adaptive Role of the Epigenome in Three Deep-Sea Polychaetes.</title>
        <authorList>
            <person name="Perez M."/>
            <person name="Aroh O."/>
            <person name="Sun Y."/>
            <person name="Lan Y."/>
            <person name="Juniper S.K."/>
            <person name="Young C.R."/>
            <person name="Angers B."/>
            <person name="Qian P.Y."/>
        </authorList>
    </citation>
    <scope>NUCLEOTIDE SEQUENCE</scope>
    <source>
        <strain evidence="3">P08H-3</strain>
    </source>
</reference>
<feature type="compositionally biased region" description="Polar residues" evidence="2">
    <location>
        <begin position="153"/>
        <end position="165"/>
    </location>
</feature>
<dbReference type="PANTHER" id="PTHR21356:SF1">
    <property type="entry name" value="ARMADILLO REPEAT-CONTAINING PROTEIN 2"/>
    <property type="match status" value="1"/>
</dbReference>
<feature type="repeat" description="ARM" evidence="1">
    <location>
        <begin position="578"/>
        <end position="620"/>
    </location>
</feature>
<dbReference type="InterPro" id="IPR011989">
    <property type="entry name" value="ARM-like"/>
</dbReference>
<feature type="region of interest" description="Disordered" evidence="2">
    <location>
        <begin position="1"/>
        <end position="20"/>
    </location>
</feature>
<comment type="caution">
    <text evidence="3">The sequence shown here is derived from an EMBL/GenBank/DDBJ whole genome shotgun (WGS) entry which is preliminary data.</text>
</comment>
<proteinExistence type="predicted"/>
<evidence type="ECO:0008006" key="5">
    <source>
        <dbReference type="Google" id="ProtNLM"/>
    </source>
</evidence>
<evidence type="ECO:0000313" key="4">
    <source>
        <dbReference type="Proteomes" id="UP001208570"/>
    </source>
</evidence>
<gene>
    <name evidence="3" type="ORF">LSH36_253g04000</name>
</gene>
<dbReference type="SUPFAM" id="SSF48371">
    <property type="entry name" value="ARM repeat"/>
    <property type="match status" value="1"/>
</dbReference>
<protein>
    <recommendedName>
        <fullName evidence="5">Armadillo repeat-containing protein 2</fullName>
    </recommendedName>
</protein>
<sequence length="726" mass="81975">MDKTPPLVHKPKDLPFYKAPENVRTSAQIIQDAKDSLQRGQLRPLSTRRPETPQESQRKLFGEQSIRDPTNRPPSAFSLGSHHFDSESRPVSGTRLSPLDHKPKVVDEIGPIAPKPPADPNRPVRRPGSRQRLHHQHSIDSPTDGSTDRQLRSKSGSLTDVSLVSPTGHIPETTEVPRRVHSGPKERTKHIEDGSAGHREEESPEEALLYNEKIAPIIDEMQRHIKEKDPERLSELSLQFYQALEEANLLGKNCKRRPLILKTVFKLLDLESPKLLLRLARLILALKVSGNNLVNVCKLVFKVSKDEKNDFFFLEGNILDLLIDTLQMPDIMGSAEALVYCIGALKFLSSNDAIARHLVKKDLIEKLARLLSTVNKITSDAGRPSEQIGHILVQDLAVRVCFMLGNLTLRHDESRQKLFEQPETFDTLLLVFKHYCQRDAKIQAADGRNEKSAAQSSSAKVEDVLIKVIRVVANLSINENIGPRLASSGQCVDLLIETLSRKNLQMDEELVLNCMATINNLSYYNVNNSAIKQRQIKLAKCLLKYLDHQHMEGLSEASRIYGNLSREKEIRNFLVKENVDEFMVSLLDSGDREVVFSAVGVLINLMADDEKRETLKVHGGVKKLIDVLRDFSQEDWNLASMVCKTLWNYSGKITSTNACFGEQEGMELAELLTKYLDEDICTDSDLGDLLQFHHNVWETEFYPVATQLLSRIEEHQSNFVPLDQPS</sequence>
<dbReference type="PANTHER" id="PTHR21356">
    <property type="entry name" value="ARMADILLO REPEAT CONTAINING 2"/>
    <property type="match status" value="1"/>
</dbReference>
<dbReference type="InterPro" id="IPR000225">
    <property type="entry name" value="Armadillo"/>
</dbReference>
<evidence type="ECO:0000313" key="3">
    <source>
        <dbReference type="EMBL" id="KAK2154942.1"/>
    </source>
</evidence>
<dbReference type="Gene3D" id="1.25.10.10">
    <property type="entry name" value="Leucine-rich Repeat Variant"/>
    <property type="match status" value="2"/>
</dbReference>
<organism evidence="3 4">
    <name type="scientific">Paralvinella palmiformis</name>
    <dbReference type="NCBI Taxonomy" id="53620"/>
    <lineage>
        <taxon>Eukaryota</taxon>
        <taxon>Metazoa</taxon>
        <taxon>Spiralia</taxon>
        <taxon>Lophotrochozoa</taxon>
        <taxon>Annelida</taxon>
        <taxon>Polychaeta</taxon>
        <taxon>Sedentaria</taxon>
        <taxon>Canalipalpata</taxon>
        <taxon>Terebellida</taxon>
        <taxon>Terebelliformia</taxon>
        <taxon>Alvinellidae</taxon>
        <taxon>Paralvinella</taxon>
    </lineage>
</organism>
<dbReference type="GO" id="GO:0044782">
    <property type="term" value="P:cilium organization"/>
    <property type="evidence" value="ECO:0007669"/>
    <property type="project" value="TreeGrafter"/>
</dbReference>
<feature type="region of interest" description="Disordered" evidence="2">
    <location>
        <begin position="32"/>
        <end position="206"/>
    </location>
</feature>
<dbReference type="EMBL" id="JAODUP010000253">
    <property type="protein sequence ID" value="KAK2154942.1"/>
    <property type="molecule type" value="Genomic_DNA"/>
</dbReference>
<feature type="compositionally biased region" description="Basic and acidic residues" evidence="2">
    <location>
        <begin position="98"/>
        <end position="107"/>
    </location>
</feature>
<dbReference type="SMART" id="SM00185">
    <property type="entry name" value="ARM"/>
    <property type="match status" value="5"/>
</dbReference>
<dbReference type="Proteomes" id="UP001208570">
    <property type="component" value="Unassembled WGS sequence"/>
</dbReference>
<feature type="compositionally biased region" description="Basic residues" evidence="2">
    <location>
        <begin position="123"/>
        <end position="136"/>
    </location>
</feature>
<dbReference type="PROSITE" id="PS50176">
    <property type="entry name" value="ARM_REPEAT"/>
    <property type="match status" value="1"/>
</dbReference>